<protein>
    <submittedName>
        <fullName evidence="6">DNA-binding GntR family transcriptional regulator</fullName>
    </submittedName>
</protein>
<evidence type="ECO:0000256" key="1">
    <source>
        <dbReference type="ARBA" id="ARBA00023015"/>
    </source>
</evidence>
<dbReference type="Proteomes" id="UP000522081">
    <property type="component" value="Unassembled WGS sequence"/>
</dbReference>
<feature type="compositionally biased region" description="Basic and acidic residues" evidence="4">
    <location>
        <begin position="8"/>
        <end position="23"/>
    </location>
</feature>
<dbReference type="PANTHER" id="PTHR43537">
    <property type="entry name" value="TRANSCRIPTIONAL REGULATOR, GNTR FAMILY"/>
    <property type="match status" value="1"/>
</dbReference>
<evidence type="ECO:0000313" key="6">
    <source>
        <dbReference type="EMBL" id="NYH97038.1"/>
    </source>
</evidence>
<dbReference type="RefSeq" id="WP_179408812.1">
    <property type="nucleotide sequence ID" value="NZ_BMGF01000013.1"/>
</dbReference>
<dbReference type="Pfam" id="PF07729">
    <property type="entry name" value="FCD"/>
    <property type="match status" value="1"/>
</dbReference>
<dbReference type="Pfam" id="PF00392">
    <property type="entry name" value="GntR"/>
    <property type="match status" value="1"/>
</dbReference>
<keyword evidence="2 6" id="KW-0238">DNA-binding</keyword>
<dbReference type="SUPFAM" id="SSF46785">
    <property type="entry name" value="Winged helix' DNA-binding domain"/>
    <property type="match status" value="1"/>
</dbReference>
<dbReference type="InterPro" id="IPR011711">
    <property type="entry name" value="GntR_C"/>
</dbReference>
<proteinExistence type="predicted"/>
<keyword evidence="7" id="KW-1185">Reference proteome</keyword>
<dbReference type="PANTHER" id="PTHR43537:SF5">
    <property type="entry name" value="UXU OPERON TRANSCRIPTIONAL REGULATOR"/>
    <property type="match status" value="1"/>
</dbReference>
<dbReference type="Gene3D" id="1.10.10.10">
    <property type="entry name" value="Winged helix-like DNA-binding domain superfamily/Winged helix DNA-binding domain"/>
    <property type="match status" value="1"/>
</dbReference>
<keyword evidence="3" id="KW-0804">Transcription</keyword>
<sequence>MTATNVTYERKQAANGRVDKASNGGTREHIVEDIIRRLYSNELAPGHRLQEPQLAAEYDVSRGPIREALYALAAMGVVEIKAQKGAQIRVLSLEEAIDALLVSQQLAGFAARTAAMEDYDTPQGHRFAAFIDRLSEFPADADTNQTSDLREEFFDVLTALANNKELRRILSAVQIHLIRTQYNFLLREIDPFRVSDYRRIGSAVLAKEPRKAETLARAHIERAIKKLRAFGAPD</sequence>
<dbReference type="PROSITE" id="PS50949">
    <property type="entry name" value="HTH_GNTR"/>
    <property type="match status" value="1"/>
</dbReference>
<feature type="region of interest" description="Disordered" evidence="4">
    <location>
        <begin position="1"/>
        <end position="23"/>
    </location>
</feature>
<accession>A0A7Z0BW74</accession>
<evidence type="ECO:0000313" key="7">
    <source>
        <dbReference type="Proteomes" id="UP000522081"/>
    </source>
</evidence>
<dbReference type="InterPro" id="IPR036390">
    <property type="entry name" value="WH_DNA-bd_sf"/>
</dbReference>
<dbReference type="Gene3D" id="1.20.120.530">
    <property type="entry name" value="GntR ligand-binding domain-like"/>
    <property type="match status" value="1"/>
</dbReference>
<comment type="caution">
    <text evidence="6">The sequence shown here is derived from an EMBL/GenBank/DDBJ whole genome shotgun (WGS) entry which is preliminary data.</text>
</comment>
<dbReference type="InterPro" id="IPR000524">
    <property type="entry name" value="Tscrpt_reg_HTH_GntR"/>
</dbReference>
<reference evidence="6 7" key="1">
    <citation type="submission" date="2020-07" db="EMBL/GenBank/DDBJ databases">
        <title>Genomic Encyclopedia of Type Strains, Phase IV (KMG-IV): sequencing the most valuable type-strain genomes for metagenomic binning, comparative biology and taxonomic classification.</title>
        <authorList>
            <person name="Goeker M."/>
        </authorList>
    </citation>
    <scope>NUCLEOTIDE SEQUENCE [LARGE SCALE GENOMIC DNA]</scope>
    <source>
        <strain evidence="6 7">DSM 29043</strain>
    </source>
</reference>
<feature type="domain" description="HTH gntR-type" evidence="5">
    <location>
        <begin position="24"/>
        <end position="91"/>
    </location>
</feature>
<gene>
    <name evidence="6" type="ORF">FHS75_003399</name>
</gene>
<keyword evidence="1" id="KW-0805">Transcription regulation</keyword>
<evidence type="ECO:0000256" key="3">
    <source>
        <dbReference type="ARBA" id="ARBA00023163"/>
    </source>
</evidence>
<dbReference type="SUPFAM" id="SSF48008">
    <property type="entry name" value="GntR ligand-binding domain-like"/>
    <property type="match status" value="1"/>
</dbReference>
<dbReference type="InterPro" id="IPR008920">
    <property type="entry name" value="TF_FadR/GntR_C"/>
</dbReference>
<evidence type="ECO:0000259" key="5">
    <source>
        <dbReference type="PROSITE" id="PS50949"/>
    </source>
</evidence>
<dbReference type="EMBL" id="JACBZF010000011">
    <property type="protein sequence ID" value="NYH97038.1"/>
    <property type="molecule type" value="Genomic_DNA"/>
</dbReference>
<dbReference type="InterPro" id="IPR036388">
    <property type="entry name" value="WH-like_DNA-bd_sf"/>
</dbReference>
<dbReference type="GO" id="GO:0003677">
    <property type="term" value="F:DNA binding"/>
    <property type="evidence" value="ECO:0007669"/>
    <property type="project" value="UniProtKB-KW"/>
</dbReference>
<dbReference type="SMART" id="SM00345">
    <property type="entry name" value="HTH_GNTR"/>
    <property type="match status" value="1"/>
</dbReference>
<evidence type="ECO:0000256" key="2">
    <source>
        <dbReference type="ARBA" id="ARBA00023125"/>
    </source>
</evidence>
<evidence type="ECO:0000256" key="4">
    <source>
        <dbReference type="SAM" id="MobiDB-lite"/>
    </source>
</evidence>
<organism evidence="6 7">
    <name type="scientific">Novosphingobium marinum</name>
    <dbReference type="NCBI Taxonomy" id="1514948"/>
    <lineage>
        <taxon>Bacteria</taxon>
        <taxon>Pseudomonadati</taxon>
        <taxon>Pseudomonadota</taxon>
        <taxon>Alphaproteobacteria</taxon>
        <taxon>Sphingomonadales</taxon>
        <taxon>Sphingomonadaceae</taxon>
        <taxon>Novosphingobium</taxon>
    </lineage>
</organism>
<dbReference type="CDD" id="cd07377">
    <property type="entry name" value="WHTH_GntR"/>
    <property type="match status" value="1"/>
</dbReference>
<dbReference type="AlphaFoldDB" id="A0A7Z0BW74"/>
<dbReference type="GO" id="GO:0003700">
    <property type="term" value="F:DNA-binding transcription factor activity"/>
    <property type="evidence" value="ECO:0007669"/>
    <property type="project" value="InterPro"/>
</dbReference>
<name>A0A7Z0BW74_9SPHN</name>